<accession>A0AAW9QFQ7</accession>
<dbReference type="GO" id="GO:0004672">
    <property type="term" value="F:protein kinase activity"/>
    <property type="evidence" value="ECO:0007669"/>
    <property type="project" value="InterPro"/>
</dbReference>
<comment type="similarity">
    <text evidence="1">Belongs to the protein kinase superfamily. ADCK protein kinase family.</text>
</comment>
<keyword evidence="4" id="KW-0808">Transferase</keyword>
<comment type="caution">
    <text evidence="4">The sequence shown here is derived from an EMBL/GenBank/DDBJ whole genome shotgun (WGS) entry which is preliminary data.</text>
</comment>
<dbReference type="InterPro" id="IPR004147">
    <property type="entry name" value="ABC1_dom"/>
</dbReference>
<dbReference type="CDD" id="cd05121">
    <property type="entry name" value="ABC1_ADCK3-like"/>
    <property type="match status" value="1"/>
</dbReference>
<dbReference type="SUPFAM" id="SSF56112">
    <property type="entry name" value="Protein kinase-like (PK-like)"/>
    <property type="match status" value="1"/>
</dbReference>
<proteinExistence type="inferred from homology"/>
<name>A0AAW9QFQ7_9CHRO</name>
<dbReference type="PANTHER" id="PTHR10566">
    <property type="entry name" value="CHAPERONE-ACTIVITY OF BC1 COMPLEX CABC1 -RELATED"/>
    <property type="match status" value="1"/>
</dbReference>
<evidence type="ECO:0000256" key="2">
    <source>
        <dbReference type="SAM" id="Phobius"/>
    </source>
</evidence>
<reference evidence="4 5" key="1">
    <citation type="submission" date="2024-01" db="EMBL/GenBank/DDBJ databases">
        <title>Genomic insights into the taxonomy and metabolism of the cyanobacterium Pannus brasiliensis CCIBt3594.</title>
        <authorList>
            <person name="Machado M."/>
            <person name="Botero N.B."/>
            <person name="Andreote A.P.D."/>
            <person name="Feitosa A.M.T."/>
            <person name="Popin R."/>
            <person name="Sivonen K."/>
            <person name="Fiore M.F."/>
        </authorList>
    </citation>
    <scope>NUCLEOTIDE SEQUENCE [LARGE SCALE GENOMIC DNA]</scope>
    <source>
        <strain evidence="4 5">CCIBt3594</strain>
    </source>
</reference>
<feature type="domain" description="Protein kinase" evidence="3">
    <location>
        <begin position="166"/>
        <end position="495"/>
    </location>
</feature>
<dbReference type="InterPro" id="IPR011009">
    <property type="entry name" value="Kinase-like_dom_sf"/>
</dbReference>
<dbReference type="Proteomes" id="UP001328733">
    <property type="component" value="Unassembled WGS sequence"/>
</dbReference>
<dbReference type="InterPro" id="IPR050154">
    <property type="entry name" value="UbiB_kinase"/>
</dbReference>
<dbReference type="Gene3D" id="1.10.510.10">
    <property type="entry name" value="Transferase(Phosphotransferase) domain 1"/>
    <property type="match status" value="1"/>
</dbReference>
<dbReference type="InterPro" id="IPR000719">
    <property type="entry name" value="Prot_kinase_dom"/>
</dbReference>
<gene>
    <name evidence="4" type="ORF">V0288_05695</name>
</gene>
<evidence type="ECO:0000256" key="1">
    <source>
        <dbReference type="ARBA" id="ARBA00009670"/>
    </source>
</evidence>
<keyword evidence="2" id="KW-1133">Transmembrane helix</keyword>
<keyword evidence="2" id="KW-0472">Membrane</keyword>
<dbReference type="PANTHER" id="PTHR10566:SF128">
    <property type="entry name" value="UBIB DOMAIN CONTAINING KINASE"/>
    <property type="match status" value="1"/>
</dbReference>
<evidence type="ECO:0000313" key="4">
    <source>
        <dbReference type="EMBL" id="MEG3436607.1"/>
    </source>
</evidence>
<dbReference type="GO" id="GO:0005524">
    <property type="term" value="F:ATP binding"/>
    <property type="evidence" value="ECO:0007669"/>
    <property type="project" value="InterPro"/>
</dbReference>
<dbReference type="PROSITE" id="PS50011">
    <property type="entry name" value="PROTEIN_KINASE_DOM"/>
    <property type="match status" value="1"/>
</dbReference>
<evidence type="ECO:0000259" key="3">
    <source>
        <dbReference type="PROSITE" id="PS50011"/>
    </source>
</evidence>
<keyword evidence="5" id="KW-1185">Reference proteome</keyword>
<organism evidence="4 5">
    <name type="scientific">Pannus brasiliensis CCIBt3594</name>
    <dbReference type="NCBI Taxonomy" id="1427578"/>
    <lineage>
        <taxon>Bacteria</taxon>
        <taxon>Bacillati</taxon>
        <taxon>Cyanobacteriota</taxon>
        <taxon>Cyanophyceae</taxon>
        <taxon>Oscillatoriophycideae</taxon>
        <taxon>Chroococcales</taxon>
        <taxon>Microcystaceae</taxon>
        <taxon>Pannus</taxon>
    </lineage>
</organism>
<evidence type="ECO:0000313" key="5">
    <source>
        <dbReference type="Proteomes" id="UP001328733"/>
    </source>
</evidence>
<feature type="transmembrane region" description="Helical" evidence="2">
    <location>
        <begin position="62"/>
        <end position="82"/>
    </location>
</feature>
<dbReference type="AlphaFoldDB" id="A0AAW9QFQ7"/>
<keyword evidence="2" id="KW-0812">Transmembrane</keyword>
<keyword evidence="4" id="KW-0418">Kinase</keyword>
<dbReference type="Pfam" id="PF03109">
    <property type="entry name" value="ABC1"/>
    <property type="match status" value="1"/>
</dbReference>
<protein>
    <submittedName>
        <fullName evidence="4">AarF/ABC1/UbiB kinase family protein</fullName>
    </submittedName>
</protein>
<sequence>MPELIISEAIEISPAITDDVQPLHIPEEHIEDIGPVDDSAPESWRYNPVAIEEYYRQRPFAVLGRMIAIALPVLSFTLGLWWDKLLGKSPKNEIRRAVQLRELLTGLGPTYIKIGQALSTRPDLVPPLYLNELTTLQDQIPSFPNEIAYRFIEEELGYSPEEIYAELSPDPIAAASLGQVYKGKLKTGEKVAVKVQRPDLIRRITLDVYLMRRLALWVQKNVKRVRSDLVAITDELAGRIFEEINYCHEGQNAEKFAKLYGHIPEIYIPKIYWQYTGRRVLTMEWVEGTKLTNIQEIQAKGIDATHLVDVGVQCSLRQLLEHGFFHADPHPGNLLATPDGKLAYLDFGMMSNIQPYQRYGLIEAVVHLVNRDFEALARDYVKLDFLTPTTDLAPIVPAFAEVFGNALGASVAELNFKSITDKMSEMMYEFPFRVPAYYALIIRSMVTLEGIAIGIDPHFKVLSKAYPYIAKRLLTDSSPELRTSLKDLLFKDGSFRWNRLENLLRNAKDSSDYNFDTVLDQGIDFLFSDRGIFIREKLVNELVNALDSFGRRTWFNLTGTLREQVGLAVQETPAEFREDAKTMEHLRNIWGILQQTRGFDSTRVITATAKLIVKPETHLMGQQIAEGLAQKAIARFIRYLVLELDAPKPVEIIEESRALPSGIR</sequence>
<dbReference type="RefSeq" id="WP_332864066.1">
    <property type="nucleotide sequence ID" value="NZ_JBAFSM010000008.1"/>
</dbReference>
<dbReference type="EMBL" id="JBAFSM010000008">
    <property type="protein sequence ID" value="MEG3436607.1"/>
    <property type="molecule type" value="Genomic_DNA"/>
</dbReference>